<dbReference type="EMBL" id="AUZY01009756">
    <property type="protein sequence ID" value="EQD41059.1"/>
    <property type="molecule type" value="Genomic_DNA"/>
</dbReference>
<protein>
    <submittedName>
        <fullName evidence="1">Uncharacterized protein</fullName>
    </submittedName>
</protein>
<organism evidence="1">
    <name type="scientific">mine drainage metagenome</name>
    <dbReference type="NCBI Taxonomy" id="410659"/>
    <lineage>
        <taxon>unclassified sequences</taxon>
        <taxon>metagenomes</taxon>
        <taxon>ecological metagenomes</taxon>
    </lineage>
</organism>
<reference evidence="1" key="2">
    <citation type="journal article" date="2014" name="ISME J.">
        <title>Microbial stratification in low pH oxic and suboxic macroscopic growths along an acid mine drainage.</title>
        <authorList>
            <person name="Mendez-Garcia C."/>
            <person name="Mesa V."/>
            <person name="Sprenger R.R."/>
            <person name="Richter M."/>
            <person name="Diez M.S."/>
            <person name="Solano J."/>
            <person name="Bargiela R."/>
            <person name="Golyshina O.V."/>
            <person name="Manteca A."/>
            <person name="Ramos J.L."/>
            <person name="Gallego J.R."/>
            <person name="Llorente I."/>
            <person name="Martins Dos Santos V.A."/>
            <person name="Jensen O.N."/>
            <person name="Pelaez A.I."/>
            <person name="Sanchez J."/>
            <person name="Ferrer M."/>
        </authorList>
    </citation>
    <scope>NUCLEOTIDE SEQUENCE</scope>
</reference>
<evidence type="ECO:0000313" key="1">
    <source>
        <dbReference type="EMBL" id="EQD41059.1"/>
    </source>
</evidence>
<gene>
    <name evidence="1" type="ORF">B1B_14695</name>
</gene>
<reference evidence="1" key="1">
    <citation type="submission" date="2013-08" db="EMBL/GenBank/DDBJ databases">
        <authorList>
            <person name="Mendez C."/>
            <person name="Richter M."/>
            <person name="Ferrer M."/>
            <person name="Sanchez J."/>
        </authorList>
    </citation>
    <scope>NUCLEOTIDE SEQUENCE</scope>
</reference>
<accession>T1AJG4</accession>
<sequence>MTGWEAVVPYEGNSPYCYSSALRMCLETWRASESPWPSVGFLESLSTMPFGVFLLPSSEGPKLFFSPLSVDPDLGLERTVDSLAARWRTEHPPGPVQARGLLRRALEEGPVLAGPLDMSSLPYHPGHEHLRGVDHYVVITGLEGDRIRIQDPGGYPEMVLPQGTFFEAWRGRGSPSPIIRTPSAGS</sequence>
<dbReference type="AlphaFoldDB" id="T1AJG4"/>
<name>T1AJG4_9ZZZZ</name>
<comment type="caution">
    <text evidence="1">The sequence shown here is derived from an EMBL/GenBank/DDBJ whole genome shotgun (WGS) entry which is preliminary data.</text>
</comment>
<proteinExistence type="predicted"/>